<dbReference type="Proteomes" id="UP001154312">
    <property type="component" value="Unassembled WGS sequence"/>
</dbReference>
<sequence>LRLPSDPTVASDALVYRLSSRWLGDRVSFNPLARQTCRANKKGLTFVSPRDTLLIAFTLTAYRL</sequence>
<gene>
    <name evidence="1" type="ORF">L7E55_04565</name>
</gene>
<accession>A0A9X4H4J7</accession>
<dbReference type="EMBL" id="JAKOAV010000005">
    <property type="protein sequence ID" value="MDF9407637.1"/>
    <property type="molecule type" value="Genomic_DNA"/>
</dbReference>
<evidence type="ECO:0000313" key="2">
    <source>
        <dbReference type="Proteomes" id="UP001154312"/>
    </source>
</evidence>
<keyword evidence="2" id="KW-1185">Reference proteome</keyword>
<evidence type="ECO:0000313" key="1">
    <source>
        <dbReference type="EMBL" id="MDF9407637.1"/>
    </source>
</evidence>
<proteinExistence type="predicted"/>
<protein>
    <submittedName>
        <fullName evidence="1">Uncharacterized protein</fullName>
    </submittedName>
</protein>
<organism evidence="1 2">
    <name type="scientific">Pelotomaculum isophthalicicum JI</name>
    <dbReference type="NCBI Taxonomy" id="947010"/>
    <lineage>
        <taxon>Bacteria</taxon>
        <taxon>Bacillati</taxon>
        <taxon>Bacillota</taxon>
        <taxon>Clostridia</taxon>
        <taxon>Eubacteriales</taxon>
        <taxon>Desulfotomaculaceae</taxon>
        <taxon>Pelotomaculum</taxon>
    </lineage>
</organism>
<feature type="non-terminal residue" evidence="1">
    <location>
        <position position="1"/>
    </location>
</feature>
<reference evidence="1" key="1">
    <citation type="submission" date="2022-02" db="EMBL/GenBank/DDBJ databases">
        <authorList>
            <person name="Leng L."/>
        </authorList>
    </citation>
    <scope>NUCLEOTIDE SEQUENCE</scope>
    <source>
        <strain evidence="1">JI</strain>
    </source>
</reference>
<dbReference type="AlphaFoldDB" id="A0A9X4H4J7"/>
<name>A0A9X4H4J7_9FIRM</name>
<comment type="caution">
    <text evidence="1">The sequence shown here is derived from an EMBL/GenBank/DDBJ whole genome shotgun (WGS) entry which is preliminary data.</text>
</comment>
<dbReference type="RefSeq" id="WP_277442868.1">
    <property type="nucleotide sequence ID" value="NZ_JAKOAV010000005.1"/>
</dbReference>